<sequence length="191" mass="22023">MKKILFLLVLSISFQSNSQDNSTITTEKNIASCYNNWFKKSEVDLVEFQNQFESYFIVNKLIDSNLTTDKKYEAILKILENPPKKLPKFQNKNSLVELIKKLNISNSDIIKRGQLKCLMDFYKTNKSKLENKSGIYAIGITLEHVERAPGVSQELIVSSIRMNLNKNELKKDIVQISLVILFFPELILLTD</sequence>
<name>A0A4Q1KPD2_9FLAO</name>
<dbReference type="EMBL" id="SBKQ01000008">
    <property type="protein sequence ID" value="RXR31828.1"/>
    <property type="molecule type" value="Genomic_DNA"/>
</dbReference>
<dbReference type="RefSeq" id="WP_129464530.1">
    <property type="nucleotide sequence ID" value="NZ_SBKQ01000008.1"/>
</dbReference>
<comment type="caution">
    <text evidence="2">The sequence shown here is derived from an EMBL/GenBank/DDBJ whole genome shotgun (WGS) entry which is preliminary data.</text>
</comment>
<reference evidence="3" key="1">
    <citation type="submission" date="2019-01" db="EMBL/GenBank/DDBJ databases">
        <title>Cytophagaceae bacterium strain CAR-16.</title>
        <authorList>
            <person name="Chen W.-M."/>
        </authorList>
    </citation>
    <scope>NUCLEOTIDE SEQUENCE [LARGE SCALE GENOMIC DNA]</scope>
    <source>
        <strain evidence="3">ICH-30</strain>
    </source>
</reference>
<feature type="signal peptide" evidence="1">
    <location>
        <begin position="1"/>
        <end position="18"/>
    </location>
</feature>
<gene>
    <name evidence="2" type="ORF">EQG68_09140</name>
</gene>
<organism evidence="2 3">
    <name type="scientific">Flavobacterium piscinae</name>
    <dbReference type="NCBI Taxonomy" id="2506424"/>
    <lineage>
        <taxon>Bacteria</taxon>
        <taxon>Pseudomonadati</taxon>
        <taxon>Bacteroidota</taxon>
        <taxon>Flavobacteriia</taxon>
        <taxon>Flavobacteriales</taxon>
        <taxon>Flavobacteriaceae</taxon>
        <taxon>Flavobacterium</taxon>
    </lineage>
</organism>
<accession>A0A4Q1KPD2</accession>
<keyword evidence="1" id="KW-0732">Signal</keyword>
<proteinExistence type="predicted"/>
<protein>
    <submittedName>
        <fullName evidence="2">Uncharacterized protein</fullName>
    </submittedName>
</protein>
<keyword evidence="3" id="KW-1185">Reference proteome</keyword>
<evidence type="ECO:0000313" key="2">
    <source>
        <dbReference type="EMBL" id="RXR31828.1"/>
    </source>
</evidence>
<dbReference type="AlphaFoldDB" id="A0A4Q1KPD2"/>
<evidence type="ECO:0000256" key="1">
    <source>
        <dbReference type="SAM" id="SignalP"/>
    </source>
</evidence>
<dbReference type="Proteomes" id="UP000289734">
    <property type="component" value="Unassembled WGS sequence"/>
</dbReference>
<evidence type="ECO:0000313" key="3">
    <source>
        <dbReference type="Proteomes" id="UP000289734"/>
    </source>
</evidence>
<feature type="chain" id="PRO_5020353676" evidence="1">
    <location>
        <begin position="19"/>
        <end position="191"/>
    </location>
</feature>